<evidence type="ECO:0000313" key="3">
    <source>
        <dbReference type="Proteomes" id="UP000298030"/>
    </source>
</evidence>
<reference evidence="2 3" key="1">
    <citation type="journal article" date="2019" name="Nat. Ecol. Evol.">
        <title>Megaphylogeny resolves global patterns of mushroom evolution.</title>
        <authorList>
            <person name="Varga T."/>
            <person name="Krizsan K."/>
            <person name="Foldi C."/>
            <person name="Dima B."/>
            <person name="Sanchez-Garcia M."/>
            <person name="Sanchez-Ramirez S."/>
            <person name="Szollosi G.J."/>
            <person name="Szarkandi J.G."/>
            <person name="Papp V."/>
            <person name="Albert L."/>
            <person name="Andreopoulos W."/>
            <person name="Angelini C."/>
            <person name="Antonin V."/>
            <person name="Barry K.W."/>
            <person name="Bougher N.L."/>
            <person name="Buchanan P."/>
            <person name="Buyck B."/>
            <person name="Bense V."/>
            <person name="Catcheside P."/>
            <person name="Chovatia M."/>
            <person name="Cooper J."/>
            <person name="Damon W."/>
            <person name="Desjardin D."/>
            <person name="Finy P."/>
            <person name="Geml J."/>
            <person name="Haridas S."/>
            <person name="Hughes K."/>
            <person name="Justo A."/>
            <person name="Karasinski D."/>
            <person name="Kautmanova I."/>
            <person name="Kiss B."/>
            <person name="Kocsube S."/>
            <person name="Kotiranta H."/>
            <person name="LaButti K.M."/>
            <person name="Lechner B.E."/>
            <person name="Liimatainen K."/>
            <person name="Lipzen A."/>
            <person name="Lukacs Z."/>
            <person name="Mihaltcheva S."/>
            <person name="Morgado L.N."/>
            <person name="Niskanen T."/>
            <person name="Noordeloos M.E."/>
            <person name="Ohm R.A."/>
            <person name="Ortiz-Santana B."/>
            <person name="Ovrebo C."/>
            <person name="Racz N."/>
            <person name="Riley R."/>
            <person name="Savchenko A."/>
            <person name="Shiryaev A."/>
            <person name="Soop K."/>
            <person name="Spirin V."/>
            <person name="Szebenyi C."/>
            <person name="Tomsovsky M."/>
            <person name="Tulloss R.E."/>
            <person name="Uehling J."/>
            <person name="Grigoriev I.V."/>
            <person name="Vagvolgyi C."/>
            <person name="Papp T."/>
            <person name="Martin F.M."/>
            <person name="Miettinen O."/>
            <person name="Hibbett D.S."/>
            <person name="Nagy L.G."/>
        </authorList>
    </citation>
    <scope>NUCLEOTIDE SEQUENCE [LARGE SCALE GENOMIC DNA]</scope>
    <source>
        <strain evidence="2 3">FP101781</strain>
    </source>
</reference>
<evidence type="ECO:0000256" key="1">
    <source>
        <dbReference type="SAM" id="MobiDB-lite"/>
    </source>
</evidence>
<evidence type="ECO:0000313" key="2">
    <source>
        <dbReference type="EMBL" id="TEB19498.1"/>
    </source>
</evidence>
<feature type="compositionally biased region" description="Basic and acidic residues" evidence="1">
    <location>
        <begin position="203"/>
        <end position="218"/>
    </location>
</feature>
<protein>
    <submittedName>
        <fullName evidence="2">Uncharacterized protein</fullName>
    </submittedName>
</protein>
<name>A0A4Y7SDP1_COPMI</name>
<proteinExistence type="predicted"/>
<feature type="compositionally biased region" description="Basic and acidic residues" evidence="1">
    <location>
        <begin position="143"/>
        <end position="152"/>
    </location>
</feature>
<feature type="region of interest" description="Disordered" evidence="1">
    <location>
        <begin position="192"/>
        <end position="232"/>
    </location>
</feature>
<feature type="region of interest" description="Disordered" evidence="1">
    <location>
        <begin position="131"/>
        <end position="155"/>
    </location>
</feature>
<comment type="caution">
    <text evidence="2">The sequence shown here is derived from an EMBL/GenBank/DDBJ whole genome shotgun (WGS) entry which is preliminary data.</text>
</comment>
<accession>A0A4Y7SDP1</accession>
<dbReference type="Proteomes" id="UP000298030">
    <property type="component" value="Unassembled WGS sequence"/>
</dbReference>
<dbReference type="AlphaFoldDB" id="A0A4Y7SDP1"/>
<organism evidence="2 3">
    <name type="scientific">Coprinellus micaceus</name>
    <name type="common">Glistening ink-cap mushroom</name>
    <name type="synonym">Coprinus micaceus</name>
    <dbReference type="NCBI Taxonomy" id="71717"/>
    <lineage>
        <taxon>Eukaryota</taxon>
        <taxon>Fungi</taxon>
        <taxon>Dikarya</taxon>
        <taxon>Basidiomycota</taxon>
        <taxon>Agaricomycotina</taxon>
        <taxon>Agaricomycetes</taxon>
        <taxon>Agaricomycetidae</taxon>
        <taxon>Agaricales</taxon>
        <taxon>Agaricineae</taxon>
        <taxon>Psathyrellaceae</taxon>
        <taxon>Coprinellus</taxon>
    </lineage>
</organism>
<sequence length="306" mass="33889">MEWCTGGTQRCSSVHEEVIYHLNPLKRMHCLEVEFLMHINHSIQGSLLSNILALMRECWCGWTYPGNHLPGKANGGSAPGCREDPPQPRDSGPEALLFLKNLEPRDRSISTPILSHSCLLNGRLWHDLHETSDLPVPNQNESRPARPADGDRRRTRATEVALTWCTEALSSGEGSTRAANAHLARAIRASSAIRPDTLEDNQGEDRATQVDRNEEERPSVAPQQQGLHGDAGVDARSLKRWGLLVFPHLAQYTSLESPLAPTLHKGAQIAEKHRPGVQSIWWGGLRRASRCRQGRTSGVPGGREFI</sequence>
<dbReference type="EMBL" id="QPFP01000187">
    <property type="protein sequence ID" value="TEB19498.1"/>
    <property type="molecule type" value="Genomic_DNA"/>
</dbReference>
<gene>
    <name evidence="2" type="ORF">FA13DRAFT_1718715</name>
</gene>
<keyword evidence="3" id="KW-1185">Reference proteome</keyword>
<feature type="region of interest" description="Disordered" evidence="1">
    <location>
        <begin position="75"/>
        <end position="94"/>
    </location>
</feature>